<proteinExistence type="predicted"/>
<keyword evidence="1" id="KW-0732">Signal</keyword>
<sequence>MNYSGWFASLLALLLTGCQTSKAAPAYAALIEQTTPDMIREIQHAIVALKGGTAPQLAHNVFMQHSTLFLEKGNPLDPYGQPIVGNREGGITGFELQKRGEQCVLYYPTSGEYRVLPSVPCVINPQQP</sequence>
<dbReference type="EMBL" id="CP072425">
    <property type="protein sequence ID" value="QTL36247.1"/>
    <property type="molecule type" value="Genomic_DNA"/>
</dbReference>
<reference evidence="2 3" key="1">
    <citation type="submission" date="2021-03" db="EMBL/GenBank/DDBJ databases">
        <title>Complete Genome of Pseudoalteromonas viridis Strain BBR56, a new biocontrol bacterial candidate.</title>
        <authorList>
            <person name="Handayani D.P."/>
            <person name="Isnansetyo A."/>
            <person name="Istiqomah I."/>
            <person name="Jumina J."/>
        </authorList>
    </citation>
    <scope>NUCLEOTIDE SEQUENCE [LARGE SCALE GENOMIC DNA]</scope>
    <source>
        <strain evidence="2 3">BBR56</strain>
    </source>
</reference>
<dbReference type="Proteomes" id="UP000665025">
    <property type="component" value="Chromosome 1"/>
</dbReference>
<gene>
    <name evidence="2" type="ORF">J5X90_04115</name>
</gene>
<feature type="signal peptide" evidence="1">
    <location>
        <begin position="1"/>
        <end position="23"/>
    </location>
</feature>
<evidence type="ECO:0000256" key="1">
    <source>
        <dbReference type="SAM" id="SignalP"/>
    </source>
</evidence>
<accession>A0ABX7V9Y1</accession>
<evidence type="ECO:0000313" key="2">
    <source>
        <dbReference type="EMBL" id="QTL36247.1"/>
    </source>
</evidence>
<evidence type="ECO:0008006" key="4">
    <source>
        <dbReference type="Google" id="ProtNLM"/>
    </source>
</evidence>
<keyword evidence="3" id="KW-1185">Reference proteome</keyword>
<protein>
    <recommendedName>
        <fullName evidence="4">Lipoprotein</fullName>
    </recommendedName>
</protein>
<name>A0ABX7V9Y1_9GAMM</name>
<feature type="chain" id="PRO_5046523529" description="Lipoprotein" evidence="1">
    <location>
        <begin position="24"/>
        <end position="128"/>
    </location>
</feature>
<evidence type="ECO:0000313" key="3">
    <source>
        <dbReference type="Proteomes" id="UP000665025"/>
    </source>
</evidence>
<dbReference type="RefSeq" id="WP_125782700.1">
    <property type="nucleotide sequence ID" value="NZ_CP072425.1"/>
</dbReference>
<organism evidence="2 3">
    <name type="scientific">Pseudoalteromonas viridis</name>
    <dbReference type="NCBI Taxonomy" id="339617"/>
    <lineage>
        <taxon>Bacteria</taxon>
        <taxon>Pseudomonadati</taxon>
        <taxon>Pseudomonadota</taxon>
        <taxon>Gammaproteobacteria</taxon>
        <taxon>Alteromonadales</taxon>
        <taxon>Pseudoalteromonadaceae</taxon>
        <taxon>Pseudoalteromonas</taxon>
    </lineage>
</organism>